<dbReference type="GO" id="GO:0016884">
    <property type="term" value="F:carbon-nitrogen ligase activity, with glutamine as amido-N-donor"/>
    <property type="evidence" value="ECO:0007669"/>
    <property type="project" value="UniProtKB-UniRule"/>
</dbReference>
<dbReference type="OrthoDB" id="538640at2759"/>
<dbReference type="PANTHER" id="PTHR28055">
    <property type="entry name" value="ALTERED INHERITANCE OF MITOCHONDRIA PROTEIN 41, MITOCHONDRIAL"/>
    <property type="match status" value="1"/>
</dbReference>
<dbReference type="SUPFAM" id="SSF89095">
    <property type="entry name" value="GatB/YqeY motif"/>
    <property type="match status" value="1"/>
</dbReference>
<sequence>MPAMKIRIRRTDYNNITSSITGNGFHPPLQALRPCLFSTATLRKPLSRLPIAPSRIRSGSQSLYSTAAPPPNKLLSALRDDLKTAMRAKDAPRLAVLRSVLAEISMSFKGSTPIESDVQLLPLLRKRLTSADASMKEFEGAGRQDLVEKERTEKNIIEGYVGTLEEEMMREDEIAAIVKGIVKDYTGPAGKIDFGKVMKEMMKIVDGQMVDKKMVSKVCKETLQN</sequence>
<dbReference type="InterPro" id="IPR042184">
    <property type="entry name" value="YqeY/Aim41_N"/>
</dbReference>
<dbReference type="InterPro" id="IPR023168">
    <property type="entry name" value="GatB_Yqey_C_2"/>
</dbReference>
<dbReference type="PANTHER" id="PTHR28055:SF1">
    <property type="entry name" value="ALTERED INHERITANCE OF MITOCHONDRIA PROTEIN 41, MITOCHONDRIAL"/>
    <property type="match status" value="1"/>
</dbReference>
<accession>A0A6G1GP47</accession>
<evidence type="ECO:0000313" key="3">
    <source>
        <dbReference type="Proteomes" id="UP000800041"/>
    </source>
</evidence>
<gene>
    <name evidence="1" type="primary">AIM41</name>
    <name evidence="2" type="ORF">K402DRAFT_424362</name>
</gene>
<evidence type="ECO:0000313" key="2">
    <source>
        <dbReference type="EMBL" id="KAF1982602.1"/>
    </source>
</evidence>
<dbReference type="Gene3D" id="1.10.1510.10">
    <property type="entry name" value="Uncharacterised protein YqeY/AIM41 PF09424, N-terminal domain"/>
    <property type="match status" value="1"/>
</dbReference>
<name>A0A6G1GP47_9PEZI</name>
<dbReference type="AlphaFoldDB" id="A0A6G1GP47"/>
<dbReference type="GO" id="GO:0005739">
    <property type="term" value="C:mitochondrion"/>
    <property type="evidence" value="ECO:0007669"/>
    <property type="project" value="UniProtKB-SubCell"/>
</dbReference>
<dbReference type="InterPro" id="IPR019004">
    <property type="entry name" value="YqeY/Aim41"/>
</dbReference>
<evidence type="ECO:0000256" key="1">
    <source>
        <dbReference type="RuleBase" id="RU365099"/>
    </source>
</evidence>
<keyword evidence="3" id="KW-1185">Reference proteome</keyword>
<comment type="similarity">
    <text evidence="1">Belongs to the AIM41 family.</text>
</comment>
<organism evidence="2 3">
    <name type="scientific">Aulographum hederae CBS 113979</name>
    <dbReference type="NCBI Taxonomy" id="1176131"/>
    <lineage>
        <taxon>Eukaryota</taxon>
        <taxon>Fungi</taxon>
        <taxon>Dikarya</taxon>
        <taxon>Ascomycota</taxon>
        <taxon>Pezizomycotina</taxon>
        <taxon>Dothideomycetes</taxon>
        <taxon>Pleosporomycetidae</taxon>
        <taxon>Aulographales</taxon>
        <taxon>Aulographaceae</taxon>
    </lineage>
</organism>
<proteinExistence type="inferred from homology"/>
<keyword evidence="1" id="KW-0496">Mitochondrion</keyword>
<reference evidence="2" key="1">
    <citation type="journal article" date="2020" name="Stud. Mycol.">
        <title>101 Dothideomycetes genomes: a test case for predicting lifestyles and emergence of pathogens.</title>
        <authorList>
            <person name="Haridas S."/>
            <person name="Albert R."/>
            <person name="Binder M."/>
            <person name="Bloem J."/>
            <person name="Labutti K."/>
            <person name="Salamov A."/>
            <person name="Andreopoulos B."/>
            <person name="Baker S."/>
            <person name="Barry K."/>
            <person name="Bills G."/>
            <person name="Bluhm B."/>
            <person name="Cannon C."/>
            <person name="Castanera R."/>
            <person name="Culley D."/>
            <person name="Daum C."/>
            <person name="Ezra D."/>
            <person name="Gonzalez J."/>
            <person name="Henrissat B."/>
            <person name="Kuo A."/>
            <person name="Liang C."/>
            <person name="Lipzen A."/>
            <person name="Lutzoni F."/>
            <person name="Magnuson J."/>
            <person name="Mondo S."/>
            <person name="Nolan M."/>
            <person name="Ohm R."/>
            <person name="Pangilinan J."/>
            <person name="Park H.-J."/>
            <person name="Ramirez L."/>
            <person name="Alfaro M."/>
            <person name="Sun H."/>
            <person name="Tritt A."/>
            <person name="Yoshinaga Y."/>
            <person name="Zwiers L.-H."/>
            <person name="Turgeon B."/>
            <person name="Goodwin S."/>
            <person name="Spatafora J."/>
            <person name="Crous P."/>
            <person name="Grigoriev I."/>
        </authorList>
    </citation>
    <scope>NUCLEOTIDE SEQUENCE</scope>
    <source>
        <strain evidence="2">CBS 113979</strain>
    </source>
</reference>
<comment type="subcellular location">
    <subcellularLocation>
        <location evidence="1">Mitochondrion</location>
    </subcellularLocation>
</comment>
<dbReference type="Gene3D" id="1.10.10.410">
    <property type="match status" value="1"/>
</dbReference>
<protein>
    <recommendedName>
        <fullName evidence="1">Altered inheritance of mitochondria protein 41</fullName>
    </recommendedName>
</protein>
<dbReference type="Pfam" id="PF09424">
    <property type="entry name" value="YqeY"/>
    <property type="match status" value="1"/>
</dbReference>
<dbReference type="InterPro" id="IPR003789">
    <property type="entry name" value="Asn/Gln_tRNA_amidoTrase-B-like"/>
</dbReference>
<dbReference type="EMBL" id="ML977182">
    <property type="protein sequence ID" value="KAF1982602.1"/>
    <property type="molecule type" value="Genomic_DNA"/>
</dbReference>
<dbReference type="Proteomes" id="UP000800041">
    <property type="component" value="Unassembled WGS sequence"/>
</dbReference>